<dbReference type="Pfam" id="PF00664">
    <property type="entry name" value="ABC_membrane"/>
    <property type="match status" value="1"/>
</dbReference>
<comment type="similarity">
    <text evidence="10">Belongs to the ABC transporter superfamily. Siderophore-Fe(3+) uptake transporter (SIUT) (TC 3.A.1.21) family.</text>
</comment>
<evidence type="ECO:0000256" key="4">
    <source>
        <dbReference type="ARBA" id="ARBA00022519"/>
    </source>
</evidence>
<keyword evidence="9 12" id="KW-0472">Membrane</keyword>
<accession>A0A8J3Y155</accession>
<evidence type="ECO:0000313" key="15">
    <source>
        <dbReference type="EMBL" id="GII58957.1"/>
    </source>
</evidence>
<dbReference type="SUPFAM" id="SSF90123">
    <property type="entry name" value="ABC transporter transmembrane region"/>
    <property type="match status" value="1"/>
</dbReference>
<dbReference type="FunFam" id="3.40.50.300:FF:000221">
    <property type="entry name" value="Multidrug ABC transporter ATP-binding protein"/>
    <property type="match status" value="1"/>
</dbReference>
<feature type="transmembrane region" description="Helical" evidence="12">
    <location>
        <begin position="148"/>
        <end position="174"/>
    </location>
</feature>
<dbReference type="InterPro" id="IPR039421">
    <property type="entry name" value="Type_1_exporter"/>
</dbReference>
<feature type="transmembrane region" description="Helical" evidence="12">
    <location>
        <begin position="180"/>
        <end position="200"/>
    </location>
</feature>
<dbReference type="Gene3D" id="1.20.1560.10">
    <property type="entry name" value="ABC transporter type 1, transmembrane domain"/>
    <property type="match status" value="1"/>
</dbReference>
<dbReference type="Proteomes" id="UP000605992">
    <property type="component" value="Unassembled WGS sequence"/>
</dbReference>
<dbReference type="SMART" id="SM00382">
    <property type="entry name" value="AAA"/>
    <property type="match status" value="1"/>
</dbReference>
<proteinExistence type="inferred from homology"/>
<organism evidence="15 16">
    <name type="scientific">Planotetraspora thailandica</name>
    <dbReference type="NCBI Taxonomy" id="487172"/>
    <lineage>
        <taxon>Bacteria</taxon>
        <taxon>Bacillati</taxon>
        <taxon>Actinomycetota</taxon>
        <taxon>Actinomycetes</taxon>
        <taxon>Streptosporangiales</taxon>
        <taxon>Streptosporangiaceae</taxon>
        <taxon>Planotetraspora</taxon>
    </lineage>
</organism>
<comment type="subcellular location">
    <subcellularLocation>
        <location evidence="1">Cell inner membrane</location>
        <topology evidence="1">Multi-pass membrane protein</topology>
    </subcellularLocation>
</comment>
<evidence type="ECO:0000256" key="10">
    <source>
        <dbReference type="ARBA" id="ARBA00023455"/>
    </source>
</evidence>
<evidence type="ECO:0000256" key="9">
    <source>
        <dbReference type="ARBA" id="ARBA00023136"/>
    </source>
</evidence>
<dbReference type="EMBL" id="BOOR01000074">
    <property type="protein sequence ID" value="GII58957.1"/>
    <property type="molecule type" value="Genomic_DNA"/>
</dbReference>
<name>A0A8J3Y155_9ACTN</name>
<keyword evidence="8 12" id="KW-1133">Transmembrane helix</keyword>
<dbReference type="GO" id="GO:0015421">
    <property type="term" value="F:ABC-type oligopeptide transporter activity"/>
    <property type="evidence" value="ECO:0007669"/>
    <property type="project" value="TreeGrafter"/>
</dbReference>
<feature type="region of interest" description="Disordered" evidence="11">
    <location>
        <begin position="1"/>
        <end position="25"/>
    </location>
</feature>
<dbReference type="PROSITE" id="PS50929">
    <property type="entry name" value="ABC_TM1F"/>
    <property type="match status" value="1"/>
</dbReference>
<feature type="transmembrane region" description="Helical" evidence="12">
    <location>
        <begin position="43"/>
        <end position="65"/>
    </location>
</feature>
<protein>
    <submittedName>
        <fullName evidence="15">Putative ABC transporter ATP-binding protein</fullName>
    </submittedName>
</protein>
<dbReference type="GO" id="GO:0005524">
    <property type="term" value="F:ATP binding"/>
    <property type="evidence" value="ECO:0007669"/>
    <property type="project" value="UniProtKB-KW"/>
</dbReference>
<keyword evidence="5 12" id="KW-0812">Transmembrane</keyword>
<dbReference type="PROSITE" id="PS00211">
    <property type="entry name" value="ABC_TRANSPORTER_1"/>
    <property type="match status" value="1"/>
</dbReference>
<dbReference type="PROSITE" id="PS50893">
    <property type="entry name" value="ABC_TRANSPORTER_2"/>
    <property type="match status" value="1"/>
</dbReference>
<keyword evidence="2" id="KW-0813">Transport</keyword>
<keyword evidence="3" id="KW-1003">Cell membrane</keyword>
<dbReference type="SUPFAM" id="SSF52540">
    <property type="entry name" value="P-loop containing nucleoside triphosphate hydrolases"/>
    <property type="match status" value="1"/>
</dbReference>
<evidence type="ECO:0000256" key="6">
    <source>
        <dbReference type="ARBA" id="ARBA00022741"/>
    </source>
</evidence>
<keyword evidence="6" id="KW-0547">Nucleotide-binding</keyword>
<comment type="caution">
    <text evidence="15">The sequence shown here is derived from an EMBL/GenBank/DDBJ whole genome shotgun (WGS) entry which is preliminary data.</text>
</comment>
<evidence type="ECO:0000256" key="2">
    <source>
        <dbReference type="ARBA" id="ARBA00022448"/>
    </source>
</evidence>
<feature type="transmembrane region" description="Helical" evidence="12">
    <location>
        <begin position="295"/>
        <end position="316"/>
    </location>
</feature>
<dbReference type="Gene3D" id="3.40.50.300">
    <property type="entry name" value="P-loop containing nucleotide triphosphate hydrolases"/>
    <property type="match status" value="1"/>
</dbReference>
<dbReference type="InterPro" id="IPR036640">
    <property type="entry name" value="ABC1_TM_sf"/>
</dbReference>
<feature type="transmembrane region" description="Helical" evidence="12">
    <location>
        <begin position="77"/>
        <end position="98"/>
    </location>
</feature>
<dbReference type="AlphaFoldDB" id="A0A8J3Y155"/>
<feature type="domain" description="ABC transporter" evidence="13">
    <location>
        <begin position="363"/>
        <end position="598"/>
    </location>
</feature>
<evidence type="ECO:0000313" key="16">
    <source>
        <dbReference type="Proteomes" id="UP000605992"/>
    </source>
</evidence>
<reference evidence="15" key="1">
    <citation type="submission" date="2021-01" db="EMBL/GenBank/DDBJ databases">
        <title>Whole genome shotgun sequence of Planotetraspora thailandica NBRC 104271.</title>
        <authorList>
            <person name="Komaki H."/>
            <person name="Tamura T."/>
        </authorList>
    </citation>
    <scope>NUCLEOTIDE SEQUENCE</scope>
    <source>
        <strain evidence="15">NBRC 104271</strain>
    </source>
</reference>
<dbReference type="PANTHER" id="PTHR43394">
    <property type="entry name" value="ATP-DEPENDENT PERMEASE MDL1, MITOCHONDRIAL"/>
    <property type="match status" value="1"/>
</dbReference>
<dbReference type="InterPro" id="IPR017871">
    <property type="entry name" value="ABC_transporter-like_CS"/>
</dbReference>
<sequence>MRQGPAPLGEFMQSDVTEPDGPPSKNPPGWRLLLGLVRPHKRALVLGAVLSLAGTAAGLAMPVLAKSVVDAFGKGEALVAPLVVLSVAVLVSALVAAAGRYVLERTGEGIVFGSRTSLVERILRLRVPDVDRLKPGDLLSRVSSDTTLLRAVCTEALAGSVGSVFMFLGAVALMAYVDGVLLLVTLSVVALVALLGLSLASKIRKASLDAQVALGEMGSVLDRALQAFRTVKASGAESREIAEINAAAARARDRGVTAAAWSSLAGTGAWMSVQLAFVAVLGVGGARVASGSMEVSSLIAFLLYLFYLISPIGQLVQNLTQLQVGLAAVTRIQEVAALPVEPPSKHDGHDETAVEAGREPVGVTFTGVVFRYGGDRPVVHEQVSFEVPAGGMTALVGPSGAGKSTVFGLIERFYEPQAGNIQVGGRDIRDWPLGELRAALGYVEQDAPVLAGTLRENLVFGAPGATDGEIERALARTRLDDLVARLPDGLETPVGHRGVLLSGGERQRVAIARALLRRPRLLLLDEATSQLDAVNELSLREVVAEVARDTTVLIIAHRLSTVTEAGRIIVMEGGRVRAAGTHDELVASDDLYRELAATQFLVST</sequence>
<keyword evidence="7 15" id="KW-0067">ATP-binding</keyword>
<gene>
    <name evidence="15" type="ORF">Pth03_73460</name>
</gene>
<dbReference type="Pfam" id="PF00005">
    <property type="entry name" value="ABC_tran"/>
    <property type="match status" value="1"/>
</dbReference>
<dbReference type="InterPro" id="IPR003593">
    <property type="entry name" value="AAA+_ATPase"/>
</dbReference>
<evidence type="ECO:0000256" key="7">
    <source>
        <dbReference type="ARBA" id="ARBA00022840"/>
    </source>
</evidence>
<feature type="domain" description="ABC transmembrane type-1" evidence="14">
    <location>
        <begin position="45"/>
        <end position="323"/>
    </location>
</feature>
<dbReference type="InterPro" id="IPR011527">
    <property type="entry name" value="ABC1_TM_dom"/>
</dbReference>
<evidence type="ECO:0000256" key="12">
    <source>
        <dbReference type="SAM" id="Phobius"/>
    </source>
</evidence>
<evidence type="ECO:0000256" key="11">
    <source>
        <dbReference type="SAM" id="MobiDB-lite"/>
    </source>
</evidence>
<dbReference type="GO" id="GO:0016887">
    <property type="term" value="F:ATP hydrolysis activity"/>
    <property type="evidence" value="ECO:0007669"/>
    <property type="project" value="InterPro"/>
</dbReference>
<keyword evidence="16" id="KW-1185">Reference proteome</keyword>
<evidence type="ECO:0000259" key="14">
    <source>
        <dbReference type="PROSITE" id="PS50929"/>
    </source>
</evidence>
<dbReference type="InterPro" id="IPR027417">
    <property type="entry name" value="P-loop_NTPase"/>
</dbReference>
<dbReference type="PANTHER" id="PTHR43394:SF1">
    <property type="entry name" value="ATP-BINDING CASSETTE SUB-FAMILY B MEMBER 10, MITOCHONDRIAL"/>
    <property type="match status" value="1"/>
</dbReference>
<dbReference type="CDD" id="cd18551">
    <property type="entry name" value="ABC_6TM_LmrA_like"/>
    <property type="match status" value="1"/>
</dbReference>
<evidence type="ECO:0000256" key="5">
    <source>
        <dbReference type="ARBA" id="ARBA00022692"/>
    </source>
</evidence>
<dbReference type="GO" id="GO:0005886">
    <property type="term" value="C:plasma membrane"/>
    <property type="evidence" value="ECO:0007669"/>
    <property type="project" value="UniProtKB-SubCell"/>
</dbReference>
<evidence type="ECO:0000256" key="1">
    <source>
        <dbReference type="ARBA" id="ARBA00004429"/>
    </source>
</evidence>
<feature type="transmembrane region" description="Helical" evidence="12">
    <location>
        <begin position="258"/>
        <end position="283"/>
    </location>
</feature>
<dbReference type="InterPro" id="IPR003439">
    <property type="entry name" value="ABC_transporter-like_ATP-bd"/>
</dbReference>
<evidence type="ECO:0000256" key="3">
    <source>
        <dbReference type="ARBA" id="ARBA00022475"/>
    </source>
</evidence>
<evidence type="ECO:0000256" key="8">
    <source>
        <dbReference type="ARBA" id="ARBA00022989"/>
    </source>
</evidence>
<evidence type="ECO:0000259" key="13">
    <source>
        <dbReference type="PROSITE" id="PS50893"/>
    </source>
</evidence>
<keyword evidence="4" id="KW-0997">Cell inner membrane</keyword>